<dbReference type="AlphaFoldDB" id="A0AAV4P6M9"/>
<dbReference type="EMBL" id="BPLR01021713">
    <property type="protein sequence ID" value="GIX92716.1"/>
    <property type="molecule type" value="Genomic_DNA"/>
</dbReference>
<dbReference type="Pfam" id="PF24437">
    <property type="entry name" value="INTS7_HB"/>
    <property type="match status" value="1"/>
</dbReference>
<gene>
    <name evidence="3" type="primary">INTS7</name>
    <name evidence="3" type="ORF">CEXT_397861</name>
</gene>
<feature type="transmembrane region" description="Helical" evidence="1">
    <location>
        <begin position="50"/>
        <end position="71"/>
    </location>
</feature>
<evidence type="ECO:0000313" key="3">
    <source>
        <dbReference type="EMBL" id="GIX92716.1"/>
    </source>
</evidence>
<organism evidence="3 4">
    <name type="scientific">Caerostris extrusa</name>
    <name type="common">Bark spider</name>
    <name type="synonym">Caerostris bankana</name>
    <dbReference type="NCBI Taxonomy" id="172846"/>
    <lineage>
        <taxon>Eukaryota</taxon>
        <taxon>Metazoa</taxon>
        <taxon>Ecdysozoa</taxon>
        <taxon>Arthropoda</taxon>
        <taxon>Chelicerata</taxon>
        <taxon>Arachnida</taxon>
        <taxon>Araneae</taxon>
        <taxon>Araneomorphae</taxon>
        <taxon>Entelegynae</taxon>
        <taxon>Araneoidea</taxon>
        <taxon>Araneidae</taxon>
        <taxon>Caerostris</taxon>
    </lineage>
</organism>
<dbReference type="InterPro" id="IPR056517">
    <property type="entry name" value="INTS7_HB"/>
</dbReference>
<dbReference type="GO" id="GO:0034472">
    <property type="term" value="P:snRNA 3'-end processing"/>
    <property type="evidence" value="ECO:0007669"/>
    <property type="project" value="TreeGrafter"/>
</dbReference>
<keyword evidence="1" id="KW-0472">Membrane</keyword>
<evidence type="ECO:0000259" key="2">
    <source>
        <dbReference type="Pfam" id="PF24437"/>
    </source>
</evidence>
<dbReference type="PANTHER" id="PTHR13322">
    <property type="entry name" value="C1ORF73 PROTEIN"/>
    <property type="match status" value="1"/>
</dbReference>
<accession>A0AAV4P6M9</accession>
<dbReference type="InterPro" id="IPR033060">
    <property type="entry name" value="INTS7"/>
</dbReference>
<dbReference type="GO" id="GO:0032039">
    <property type="term" value="C:integrator complex"/>
    <property type="evidence" value="ECO:0007669"/>
    <property type="project" value="InterPro"/>
</dbReference>
<feature type="domain" description="Integrator complex subunit 7 helical bundle" evidence="2">
    <location>
        <begin position="48"/>
        <end position="149"/>
    </location>
</feature>
<reference evidence="3 4" key="1">
    <citation type="submission" date="2021-06" db="EMBL/GenBank/DDBJ databases">
        <title>Caerostris extrusa draft genome.</title>
        <authorList>
            <person name="Kono N."/>
            <person name="Arakawa K."/>
        </authorList>
    </citation>
    <scope>NUCLEOTIDE SEQUENCE [LARGE SCALE GENOMIC DNA]</scope>
</reference>
<name>A0AAV4P6M9_CAEEX</name>
<comment type="caution">
    <text evidence="3">The sequence shown here is derived from an EMBL/GenBank/DDBJ whole genome shotgun (WGS) entry which is preliminary data.</text>
</comment>
<dbReference type="Proteomes" id="UP001054945">
    <property type="component" value="Unassembled WGS sequence"/>
</dbReference>
<keyword evidence="1" id="KW-0812">Transmembrane</keyword>
<evidence type="ECO:0000313" key="4">
    <source>
        <dbReference type="Proteomes" id="UP001054945"/>
    </source>
</evidence>
<protein>
    <submittedName>
        <fullName evidence="3">Integrator complex subunit 7</fullName>
    </submittedName>
</protein>
<keyword evidence="1" id="KW-1133">Transmembrane helix</keyword>
<evidence type="ECO:0000256" key="1">
    <source>
        <dbReference type="SAM" id="Phobius"/>
    </source>
</evidence>
<sequence length="167" mass="18802">MVCTLLFQTSVDKPWLLQQDGSIMNAIDSVDFWSSYKIGRQATRYGHHQFAIRIFLLSVIESVLNILYFWLVSLNEISQAENCLISKTAKSNQEIIESISQAITHYMKAISALKASTIPQHSLIFQCEYARLRSEVLGAHLQLQLACSCKNFPATSYSSSCSCSNPR</sequence>
<proteinExistence type="predicted"/>
<dbReference type="PANTHER" id="PTHR13322:SF2">
    <property type="entry name" value="INTEGRATOR COMPLEX SUBUNIT 7"/>
    <property type="match status" value="1"/>
</dbReference>
<keyword evidence="4" id="KW-1185">Reference proteome</keyword>